<dbReference type="SUPFAM" id="SSF53448">
    <property type="entry name" value="Nucleotide-diphospho-sugar transferases"/>
    <property type="match status" value="1"/>
</dbReference>
<protein>
    <submittedName>
        <fullName evidence="3">Glycosyltransferase</fullName>
    </submittedName>
</protein>
<keyword evidence="3" id="KW-0808">Transferase</keyword>
<proteinExistence type="inferred from homology"/>
<dbReference type="Pfam" id="PF00535">
    <property type="entry name" value="Glycos_transf_2"/>
    <property type="match status" value="1"/>
</dbReference>
<dbReference type="EMBL" id="NBXA01000023">
    <property type="protein sequence ID" value="RFA11646.1"/>
    <property type="molecule type" value="Genomic_DNA"/>
</dbReference>
<comment type="similarity">
    <text evidence="1">Belongs to the glycosyltransferase 2 family.</text>
</comment>
<feature type="domain" description="Glycosyltransferase 2-like" evidence="2">
    <location>
        <begin position="16"/>
        <end position="109"/>
    </location>
</feature>
<gene>
    <name evidence="3" type="ORF">B7R21_13080</name>
</gene>
<dbReference type="GO" id="GO:0016740">
    <property type="term" value="F:transferase activity"/>
    <property type="evidence" value="ECO:0007669"/>
    <property type="project" value="UniProtKB-KW"/>
</dbReference>
<dbReference type="OrthoDB" id="9797819at2"/>
<dbReference type="InterPro" id="IPR050256">
    <property type="entry name" value="Glycosyltransferase_2"/>
</dbReference>
<dbReference type="PANTHER" id="PTHR48090:SF7">
    <property type="entry name" value="RFBJ PROTEIN"/>
    <property type="match status" value="1"/>
</dbReference>
<reference evidence="3 4" key="1">
    <citation type="submission" date="2017-04" db="EMBL/GenBank/DDBJ databases">
        <title>Comparative genome analysis of Subtercola boreus.</title>
        <authorList>
            <person name="Cho Y.-J."/>
            <person name="Cho A."/>
            <person name="Kim O.-S."/>
            <person name="Lee J.-I."/>
        </authorList>
    </citation>
    <scope>NUCLEOTIDE SEQUENCE [LARGE SCALE GENOMIC DNA]</scope>
    <source>
        <strain evidence="3 4">P27444</strain>
    </source>
</reference>
<name>A0A3E0VP25_9MICO</name>
<dbReference type="InterPro" id="IPR029044">
    <property type="entry name" value="Nucleotide-diphossugar_trans"/>
</dbReference>
<dbReference type="AlphaFoldDB" id="A0A3E0VP25"/>
<dbReference type="CDD" id="cd04179">
    <property type="entry name" value="DPM_DPG-synthase_like"/>
    <property type="match status" value="1"/>
</dbReference>
<accession>A0A3E0VP25</accession>
<evidence type="ECO:0000313" key="3">
    <source>
        <dbReference type="EMBL" id="RFA11646.1"/>
    </source>
</evidence>
<organism evidence="3 4">
    <name type="scientific">Subtercola boreus</name>
    <dbReference type="NCBI Taxonomy" id="120213"/>
    <lineage>
        <taxon>Bacteria</taxon>
        <taxon>Bacillati</taxon>
        <taxon>Actinomycetota</taxon>
        <taxon>Actinomycetes</taxon>
        <taxon>Micrococcales</taxon>
        <taxon>Microbacteriaceae</taxon>
        <taxon>Subtercola</taxon>
    </lineage>
</organism>
<dbReference type="InterPro" id="IPR001173">
    <property type="entry name" value="Glyco_trans_2-like"/>
</dbReference>
<dbReference type="PANTHER" id="PTHR48090">
    <property type="entry name" value="UNDECAPRENYL-PHOSPHATE 4-DEOXY-4-FORMAMIDO-L-ARABINOSE TRANSFERASE-RELATED"/>
    <property type="match status" value="1"/>
</dbReference>
<dbReference type="Proteomes" id="UP000256709">
    <property type="component" value="Unassembled WGS sequence"/>
</dbReference>
<evidence type="ECO:0000256" key="1">
    <source>
        <dbReference type="ARBA" id="ARBA00006739"/>
    </source>
</evidence>
<sequence>MGDAAPPRDAPPLVDVVLPCLNEAEALPWVIGRLPVGYRAIVVDNGSTDDSAAVARAHGATVVTESRRGFGAAAHAGLLAATAETVAFCDADASMDPSELPRMVALLAPAARDPAATPAGARLVLGRRRPTVRGSWPLHARLANRALSLLIRLRSGVVLHDLGPMRVARRADLLALGLLDRRSGYPLEMVLRTNERGWSIVETDTAYSPRVGRSKVTGTVRGTIGAIRDMSRLLSAVKNGAVKNGAAKNGAAKNGD</sequence>
<evidence type="ECO:0000313" key="4">
    <source>
        <dbReference type="Proteomes" id="UP000256709"/>
    </source>
</evidence>
<evidence type="ECO:0000259" key="2">
    <source>
        <dbReference type="Pfam" id="PF00535"/>
    </source>
</evidence>
<comment type="caution">
    <text evidence="3">The sequence shown here is derived from an EMBL/GenBank/DDBJ whole genome shotgun (WGS) entry which is preliminary data.</text>
</comment>
<dbReference type="Gene3D" id="3.90.550.10">
    <property type="entry name" value="Spore Coat Polysaccharide Biosynthesis Protein SpsA, Chain A"/>
    <property type="match status" value="1"/>
</dbReference>